<feature type="transmembrane region" description="Helical" evidence="1">
    <location>
        <begin position="109"/>
        <end position="130"/>
    </location>
</feature>
<keyword evidence="1" id="KW-1133">Transmembrane helix</keyword>
<keyword evidence="1" id="KW-0472">Membrane</keyword>
<feature type="transmembrane region" description="Helical" evidence="1">
    <location>
        <begin position="142"/>
        <end position="161"/>
    </location>
</feature>
<feature type="transmembrane region" description="Helical" evidence="1">
    <location>
        <begin position="33"/>
        <end position="49"/>
    </location>
</feature>
<feature type="transmembrane region" description="Helical" evidence="1">
    <location>
        <begin position="173"/>
        <end position="194"/>
    </location>
</feature>
<evidence type="ECO:0000313" key="2">
    <source>
        <dbReference type="EMBL" id="TXD92519.1"/>
    </source>
</evidence>
<feature type="transmembrane region" description="Helical" evidence="1">
    <location>
        <begin position="56"/>
        <end position="72"/>
    </location>
</feature>
<dbReference type="Proteomes" id="UP000321367">
    <property type="component" value="Unassembled WGS sequence"/>
</dbReference>
<dbReference type="AlphaFoldDB" id="A0A5C6ZRY3"/>
<sequence length="234" mass="27406">MKHLNIILIVIGVFLLVINFYTISEYGLIESRWLRIIGASIFFIVFTMGAKKKEPFLINAFLLLLISDFLLLKYEIPWIKKLTFGLVVLAYLSLIKHIRPYVRNLETNIFQKGVFIGILGINIIMLYLLIDMVGPKWDDSWHTYLFYLYGMSMIVMVVLGFSYSNRYSNKSSFYFLWAVLGFVISDISGFMAYYLGVEGFYYPDRLFYIIGLLCLVKFSRMDKNKEMLQSYGFL</sequence>
<name>A0A5C6ZRY3_9FLAO</name>
<feature type="transmembrane region" description="Helical" evidence="1">
    <location>
        <begin position="78"/>
        <end position="97"/>
    </location>
</feature>
<evidence type="ECO:0008006" key="4">
    <source>
        <dbReference type="Google" id="ProtNLM"/>
    </source>
</evidence>
<proteinExistence type="predicted"/>
<keyword evidence="1" id="KW-0812">Transmembrane</keyword>
<gene>
    <name evidence="2" type="ORF">ES724_13605</name>
</gene>
<dbReference type="EMBL" id="VORY01000020">
    <property type="protein sequence ID" value="TXD92519.1"/>
    <property type="molecule type" value="Genomic_DNA"/>
</dbReference>
<feature type="transmembrane region" description="Helical" evidence="1">
    <location>
        <begin position="7"/>
        <end position="27"/>
    </location>
</feature>
<evidence type="ECO:0000313" key="3">
    <source>
        <dbReference type="Proteomes" id="UP000321367"/>
    </source>
</evidence>
<reference evidence="2 3" key="1">
    <citation type="submission" date="2019-08" db="EMBL/GenBank/DDBJ databases">
        <title>Genome sequence of Gillisia hiemivivida IC154 (type strain).</title>
        <authorList>
            <person name="Bowman J.P."/>
        </authorList>
    </citation>
    <scope>NUCLEOTIDE SEQUENCE [LARGE SCALE GENOMIC DNA]</scope>
    <source>
        <strain evidence="2 3">IC154</strain>
    </source>
</reference>
<organism evidence="2 3">
    <name type="scientific">Gillisia hiemivivida</name>
    <dbReference type="NCBI Taxonomy" id="291190"/>
    <lineage>
        <taxon>Bacteria</taxon>
        <taxon>Pseudomonadati</taxon>
        <taxon>Bacteroidota</taxon>
        <taxon>Flavobacteriia</taxon>
        <taxon>Flavobacteriales</taxon>
        <taxon>Flavobacteriaceae</taxon>
        <taxon>Gillisia</taxon>
    </lineage>
</organism>
<protein>
    <recommendedName>
        <fullName evidence="4">Lysoplasmalogenase</fullName>
    </recommendedName>
</protein>
<keyword evidence="3" id="KW-1185">Reference proteome</keyword>
<dbReference type="OrthoDB" id="1424693at2"/>
<dbReference type="RefSeq" id="WP_146933801.1">
    <property type="nucleotide sequence ID" value="NZ_CBCSHZ010000019.1"/>
</dbReference>
<evidence type="ECO:0000256" key="1">
    <source>
        <dbReference type="SAM" id="Phobius"/>
    </source>
</evidence>
<accession>A0A5C6ZRY3</accession>
<comment type="caution">
    <text evidence="2">The sequence shown here is derived from an EMBL/GenBank/DDBJ whole genome shotgun (WGS) entry which is preliminary data.</text>
</comment>